<dbReference type="NCBIfam" id="TIGR02937">
    <property type="entry name" value="sigma70-ECF"/>
    <property type="match status" value="1"/>
</dbReference>
<evidence type="ECO:0000256" key="3">
    <source>
        <dbReference type="ARBA" id="ARBA00023082"/>
    </source>
</evidence>
<dbReference type="Pfam" id="PF08281">
    <property type="entry name" value="Sigma70_r4_2"/>
    <property type="match status" value="1"/>
</dbReference>
<organism evidence="7">
    <name type="scientific">Singulisphaera sp. Ch08</name>
    <dbReference type="NCBI Taxonomy" id="3120278"/>
    <lineage>
        <taxon>Bacteria</taxon>
        <taxon>Pseudomonadati</taxon>
        <taxon>Planctomycetota</taxon>
        <taxon>Planctomycetia</taxon>
        <taxon>Isosphaerales</taxon>
        <taxon>Isosphaeraceae</taxon>
        <taxon>Singulisphaera</taxon>
    </lineage>
</organism>
<dbReference type="PANTHER" id="PTHR43133:SF51">
    <property type="entry name" value="RNA POLYMERASE SIGMA FACTOR"/>
    <property type="match status" value="1"/>
</dbReference>
<dbReference type="InterPro" id="IPR013324">
    <property type="entry name" value="RNA_pol_sigma_r3/r4-like"/>
</dbReference>
<dbReference type="PANTHER" id="PTHR43133">
    <property type="entry name" value="RNA POLYMERASE ECF-TYPE SIGMA FACTO"/>
    <property type="match status" value="1"/>
</dbReference>
<name>A0AAU7CL68_9BACT</name>
<comment type="similarity">
    <text evidence="1">Belongs to the sigma-70 factor family. ECF subfamily.</text>
</comment>
<dbReference type="GO" id="GO:0016987">
    <property type="term" value="F:sigma factor activity"/>
    <property type="evidence" value="ECO:0007669"/>
    <property type="project" value="UniProtKB-KW"/>
</dbReference>
<dbReference type="GO" id="GO:0003677">
    <property type="term" value="F:DNA binding"/>
    <property type="evidence" value="ECO:0007669"/>
    <property type="project" value="InterPro"/>
</dbReference>
<reference evidence="7" key="1">
    <citation type="submission" date="2024-05" db="EMBL/GenBank/DDBJ databases">
        <title>Planctomycetes of the genus Singulisphaera possess chitinolytic capabilities.</title>
        <authorList>
            <person name="Ivanova A."/>
        </authorList>
    </citation>
    <scope>NUCLEOTIDE SEQUENCE</scope>
    <source>
        <strain evidence="7">Ch08T</strain>
    </source>
</reference>
<evidence type="ECO:0000259" key="6">
    <source>
        <dbReference type="Pfam" id="PF08281"/>
    </source>
</evidence>
<dbReference type="Pfam" id="PF04542">
    <property type="entry name" value="Sigma70_r2"/>
    <property type="match status" value="1"/>
</dbReference>
<evidence type="ECO:0000256" key="4">
    <source>
        <dbReference type="ARBA" id="ARBA00023163"/>
    </source>
</evidence>
<evidence type="ECO:0000256" key="1">
    <source>
        <dbReference type="ARBA" id="ARBA00010641"/>
    </source>
</evidence>
<dbReference type="InterPro" id="IPR013249">
    <property type="entry name" value="RNA_pol_sigma70_r4_t2"/>
</dbReference>
<dbReference type="InterPro" id="IPR007627">
    <property type="entry name" value="RNA_pol_sigma70_r2"/>
</dbReference>
<dbReference type="GO" id="GO:0006352">
    <property type="term" value="P:DNA-templated transcription initiation"/>
    <property type="evidence" value="ECO:0007669"/>
    <property type="project" value="InterPro"/>
</dbReference>
<dbReference type="InterPro" id="IPR039425">
    <property type="entry name" value="RNA_pol_sigma-70-like"/>
</dbReference>
<dbReference type="SUPFAM" id="SSF88659">
    <property type="entry name" value="Sigma3 and sigma4 domains of RNA polymerase sigma factors"/>
    <property type="match status" value="1"/>
</dbReference>
<feature type="domain" description="RNA polymerase sigma factor 70 region 4 type 2" evidence="6">
    <location>
        <begin position="139"/>
        <end position="188"/>
    </location>
</feature>
<dbReference type="InterPro" id="IPR013325">
    <property type="entry name" value="RNA_pol_sigma_r2"/>
</dbReference>
<accession>A0AAU7CL68</accession>
<dbReference type="Gene3D" id="1.10.10.10">
    <property type="entry name" value="Winged helix-like DNA-binding domain superfamily/Winged helix DNA-binding domain"/>
    <property type="match status" value="1"/>
</dbReference>
<dbReference type="AlphaFoldDB" id="A0AAU7CL68"/>
<evidence type="ECO:0000256" key="2">
    <source>
        <dbReference type="ARBA" id="ARBA00023015"/>
    </source>
</evidence>
<gene>
    <name evidence="7" type="ORF">V5E97_08415</name>
</gene>
<keyword evidence="2" id="KW-0805">Transcription regulation</keyword>
<dbReference type="SUPFAM" id="SSF88946">
    <property type="entry name" value="Sigma2 domain of RNA polymerase sigma factors"/>
    <property type="match status" value="1"/>
</dbReference>
<dbReference type="InterPro" id="IPR036388">
    <property type="entry name" value="WH-like_DNA-bd_sf"/>
</dbReference>
<keyword evidence="3" id="KW-0731">Sigma factor</keyword>
<evidence type="ECO:0000313" key="7">
    <source>
        <dbReference type="EMBL" id="XBH06044.1"/>
    </source>
</evidence>
<dbReference type="EMBL" id="CP155447">
    <property type="protein sequence ID" value="XBH06044.1"/>
    <property type="molecule type" value="Genomic_DNA"/>
</dbReference>
<keyword evidence="4" id="KW-0804">Transcription</keyword>
<dbReference type="Gene3D" id="1.10.1740.10">
    <property type="match status" value="1"/>
</dbReference>
<dbReference type="CDD" id="cd06171">
    <property type="entry name" value="Sigma70_r4"/>
    <property type="match status" value="1"/>
</dbReference>
<proteinExistence type="inferred from homology"/>
<sequence length="327" mass="36285">MKAQDGTLLRSIRTLFGEGTTGGLTDAQLLGRFLSRRDQAAFEALVARHGPMVFDVCRNLLRSPLDAEDAFQATFLILATQARSIRQRDSLGSWLFGVARRVATRAKSEASRRRLHERRTAIDMAASNDGEANRQDISALHEEVNNLPEKYREAIVLCYLEEMTHEAAAQQLRCPVGTVSVRLMRERAAQGSAHSSRLANLRRFARGLREHLAQKEPRGSPRFPGEIHGTGGLRGFREQGVCEHRLGVRRQNGGGGDALLAMESDWTRISMDFRPGCIPPWPRAIPRTCAEPKGITAGPAVLLVRQRTALPLSGWHFNSPDRGPSRQ</sequence>
<dbReference type="InterPro" id="IPR014284">
    <property type="entry name" value="RNA_pol_sigma-70_dom"/>
</dbReference>
<feature type="domain" description="RNA polymerase sigma-70 region 2" evidence="5">
    <location>
        <begin position="45"/>
        <end position="112"/>
    </location>
</feature>
<evidence type="ECO:0000259" key="5">
    <source>
        <dbReference type="Pfam" id="PF04542"/>
    </source>
</evidence>
<dbReference type="RefSeq" id="WP_406698895.1">
    <property type="nucleotide sequence ID" value="NZ_CP155447.1"/>
</dbReference>
<protein>
    <submittedName>
        <fullName evidence="7">Sigma-70 family RNA polymerase sigma factor</fullName>
    </submittedName>
</protein>